<dbReference type="EMBL" id="FNVO01000010">
    <property type="protein sequence ID" value="SEG74041.1"/>
    <property type="molecule type" value="Genomic_DNA"/>
</dbReference>
<dbReference type="SUPFAM" id="SSF53474">
    <property type="entry name" value="alpha/beta-Hydrolases"/>
    <property type="match status" value="1"/>
</dbReference>
<dbReference type="OrthoDB" id="9798122at2"/>
<dbReference type="AlphaFoldDB" id="A0A1H6CM43"/>
<reference evidence="3" key="1">
    <citation type="submission" date="2016-10" db="EMBL/GenBank/DDBJ databases">
        <authorList>
            <person name="Varghese N."/>
            <person name="Submissions S."/>
        </authorList>
    </citation>
    <scope>NUCLEOTIDE SEQUENCE [LARGE SCALE GENOMIC DNA]</scope>
    <source>
        <strain evidence="3">DSM 43163</strain>
    </source>
</reference>
<dbReference type="Proteomes" id="UP000236723">
    <property type="component" value="Unassembled WGS sequence"/>
</dbReference>
<organism evidence="2 3">
    <name type="scientific">Thermomonospora echinospora</name>
    <dbReference type="NCBI Taxonomy" id="1992"/>
    <lineage>
        <taxon>Bacteria</taxon>
        <taxon>Bacillati</taxon>
        <taxon>Actinomycetota</taxon>
        <taxon>Actinomycetes</taxon>
        <taxon>Streptosporangiales</taxon>
        <taxon>Thermomonosporaceae</taxon>
        <taxon>Thermomonospora</taxon>
    </lineage>
</organism>
<dbReference type="RefSeq" id="WP_103939890.1">
    <property type="nucleotide sequence ID" value="NZ_FNVO01000010.1"/>
</dbReference>
<protein>
    <submittedName>
        <fullName evidence="2">Triacylglycerol lipase</fullName>
    </submittedName>
</protein>
<gene>
    <name evidence="2" type="ORF">SAMN04489712_110183</name>
</gene>
<dbReference type="PIRSF" id="PIRSF029171">
    <property type="entry name" value="Esterase_LipA"/>
    <property type="match status" value="1"/>
</dbReference>
<accession>A0A1H6CM43</accession>
<dbReference type="Gene3D" id="3.40.50.1820">
    <property type="entry name" value="alpha/beta hydrolase"/>
    <property type="match status" value="1"/>
</dbReference>
<dbReference type="InterPro" id="IPR029058">
    <property type="entry name" value="AB_hydrolase_fold"/>
</dbReference>
<evidence type="ECO:0000313" key="2">
    <source>
        <dbReference type="EMBL" id="SEG74041.1"/>
    </source>
</evidence>
<keyword evidence="1" id="KW-0732">Signal</keyword>
<dbReference type="GO" id="GO:0016042">
    <property type="term" value="P:lipid catabolic process"/>
    <property type="evidence" value="ECO:0007669"/>
    <property type="project" value="InterPro"/>
</dbReference>
<evidence type="ECO:0000256" key="1">
    <source>
        <dbReference type="SAM" id="SignalP"/>
    </source>
</evidence>
<dbReference type="Pfam" id="PF03583">
    <property type="entry name" value="LIP"/>
    <property type="match status" value="1"/>
</dbReference>
<dbReference type="Gene3D" id="1.10.260.130">
    <property type="match status" value="1"/>
</dbReference>
<keyword evidence="3" id="KW-1185">Reference proteome</keyword>
<dbReference type="InterPro" id="IPR005152">
    <property type="entry name" value="Lipase_secreted"/>
</dbReference>
<dbReference type="PANTHER" id="PTHR34853:SF1">
    <property type="entry name" value="LIPASE 5"/>
    <property type="match status" value="1"/>
</dbReference>
<proteinExistence type="predicted"/>
<dbReference type="PANTHER" id="PTHR34853">
    <property type="match status" value="1"/>
</dbReference>
<feature type="chain" id="PRO_5009295079" evidence="1">
    <location>
        <begin position="30"/>
        <end position="423"/>
    </location>
</feature>
<sequence length="423" mass="44028">MGLRRLLTCVVAGTTMAAAGLVAAPSATAAPLLCLSTDEGIYTSPGTITGKPGDLISCRPTALPQIPGGVRMKAWKIKYVSTDVKGAKIAVSGFVAIPDAAWTGGGSRPTVAFTPGTLGSGSQCALSKQMAGEQVDSYEARNLQKFLEAGYAVAASDGVGYMNGQVHTYTVGLNAGHAVLDAVRASRQIPGGSLRSDSKVGITGYSEGGFNSLWAAQLASSYAPELNVVGAAAGGVPGDLKLVAERLNGSAFAGFLADAVVGLSAAHPEMPFNELLNDRGRQAVEDVRSNCLFGTLGAFAFQKLENFSTDRLTLAQIYALRGSNGVSWGEVIDAQKVGVGIGTGSSGARYRIGFPVYQYRGALEEIIPHEAEDGTRERYCQAGITTQWRTYAGEHLTTDWLAAGDVTDWLGDRFTGKPATGNC</sequence>
<dbReference type="GO" id="GO:0004806">
    <property type="term" value="F:triacylglycerol lipase activity"/>
    <property type="evidence" value="ECO:0007669"/>
    <property type="project" value="InterPro"/>
</dbReference>
<evidence type="ECO:0000313" key="3">
    <source>
        <dbReference type="Proteomes" id="UP000236723"/>
    </source>
</evidence>
<feature type="signal peptide" evidence="1">
    <location>
        <begin position="1"/>
        <end position="29"/>
    </location>
</feature>
<name>A0A1H6CM43_9ACTN</name>